<dbReference type="Proteomes" id="UP000006868">
    <property type="component" value="Plasmid pSC2"/>
</dbReference>
<evidence type="ECO:0000313" key="3">
    <source>
        <dbReference type="Proteomes" id="UP000006868"/>
    </source>
</evidence>
<protein>
    <submittedName>
        <fullName evidence="2">Uncharacterized protein</fullName>
    </submittedName>
</protein>
<proteinExistence type="predicted"/>
<dbReference type="EMBL" id="CP002214">
    <property type="protein sequence ID" value="ADO59472.1"/>
    <property type="molecule type" value="Genomic_DNA"/>
</dbReference>
<evidence type="ECO:0000256" key="1">
    <source>
        <dbReference type="SAM" id="Phobius"/>
    </source>
</evidence>
<sequence>MNERLMKWYVAKKSEQAIAKMPHQCKDCNQVDLAVRQVSTLYLLGYILAGVVVGYWIAWILGFLVTLICFFVNVNVAKKRCKHCGSTKVHLHHIKNKVSSSECA</sequence>
<dbReference type="HOGENOM" id="CLU_2247367_0_0_9"/>
<name>E3EKE5_PAEPS</name>
<geneLocation type="plasmid" evidence="2 3">
    <name>pSC2</name>
</geneLocation>
<dbReference type="RefSeq" id="WP_013385886.1">
    <property type="nucleotide sequence ID" value="NC_014628.2"/>
</dbReference>
<keyword evidence="1" id="KW-0812">Transmembrane</keyword>
<organism evidence="2 3">
    <name type="scientific">Paenibacillus polymyxa (strain SC2)</name>
    <name type="common">Bacillus polymyxa</name>
    <dbReference type="NCBI Taxonomy" id="886882"/>
    <lineage>
        <taxon>Bacteria</taxon>
        <taxon>Bacillati</taxon>
        <taxon>Bacillota</taxon>
        <taxon>Bacilli</taxon>
        <taxon>Bacillales</taxon>
        <taxon>Paenibacillaceae</taxon>
        <taxon>Paenibacillus</taxon>
    </lineage>
</organism>
<evidence type="ECO:0000313" key="2">
    <source>
        <dbReference type="EMBL" id="ADO59472.1"/>
    </source>
</evidence>
<dbReference type="AlphaFoldDB" id="E3EKE5"/>
<reference evidence="2 3" key="1">
    <citation type="journal article" date="2011" name="J. Bacteriol.">
        <title>Complete genome sequence of Paenibacillus polymyxa SC2, a strain of plant growth-promoting Rhizobacterium with broad-spectrum antimicrobial activity.</title>
        <authorList>
            <person name="Ma M."/>
            <person name="Wang C."/>
            <person name="Ding Y."/>
            <person name="Li L."/>
            <person name="Shen D."/>
            <person name="Jiang X."/>
            <person name="Guan D."/>
            <person name="Cao F."/>
            <person name="Chen H."/>
            <person name="Feng R."/>
            <person name="Wang X."/>
            <person name="Ge Y."/>
            <person name="Yao L."/>
            <person name="Bing X."/>
            <person name="Yang X."/>
            <person name="Li J."/>
            <person name="Du B."/>
        </authorList>
    </citation>
    <scope>NUCLEOTIDE SEQUENCE [LARGE SCALE GENOMIC DNA]</scope>
    <source>
        <strain evidence="2 3">SC2</strain>
        <plasmid evidence="3">pSC2</plasmid>
    </source>
</reference>
<keyword evidence="1" id="KW-0472">Membrane</keyword>
<keyword evidence="1" id="KW-1133">Transmembrane helix</keyword>
<accession>E3EKE5</accession>
<dbReference type="PATRIC" id="fig|886882.15.peg.5871"/>
<gene>
    <name evidence="2" type="ORF">PPSC2_27710</name>
</gene>
<feature type="transmembrane region" description="Helical" evidence="1">
    <location>
        <begin position="43"/>
        <end position="72"/>
    </location>
</feature>
<dbReference type="KEGG" id="ppm:PPSC2_27710"/>
<keyword evidence="2" id="KW-0614">Plasmid</keyword>